<gene>
    <name evidence="6" type="ORF">MVES_001912</name>
</gene>
<dbReference type="AlphaFoldDB" id="A0A2N1JBF7"/>
<dbReference type="PROSITE" id="PS51865">
    <property type="entry name" value="PDZ_GRASP"/>
    <property type="match status" value="1"/>
</dbReference>
<reference evidence="6 7" key="1">
    <citation type="submission" date="2017-10" db="EMBL/GenBank/DDBJ databases">
        <title>A novel species of cold-tolerant Malassezia isolated from bats.</title>
        <authorList>
            <person name="Lorch J.M."/>
            <person name="Palmer J.M."/>
            <person name="Vanderwolf K.J."/>
            <person name="Schmidt K.Z."/>
            <person name="Verant M.L."/>
            <person name="Weller T.J."/>
            <person name="Blehert D.S."/>
        </authorList>
    </citation>
    <scope>NUCLEOTIDE SEQUENCE [LARGE SCALE GENOMIC DNA]</scope>
    <source>
        <strain evidence="6 7">NWHC:44797-103</strain>
    </source>
</reference>
<dbReference type="SUPFAM" id="SSF50156">
    <property type="entry name" value="PDZ domain-like"/>
    <property type="match status" value="1"/>
</dbReference>
<dbReference type="InterPro" id="IPR024958">
    <property type="entry name" value="GRASP_PDZ"/>
</dbReference>
<dbReference type="EMBL" id="KZ454990">
    <property type="protein sequence ID" value="PKI83891.1"/>
    <property type="molecule type" value="Genomic_DNA"/>
</dbReference>
<keyword evidence="2" id="KW-0677">Repeat</keyword>
<evidence type="ECO:0000256" key="3">
    <source>
        <dbReference type="ARBA" id="ARBA00023034"/>
    </source>
</evidence>
<dbReference type="InterPro" id="IPR036034">
    <property type="entry name" value="PDZ_sf"/>
</dbReference>
<dbReference type="PANTHER" id="PTHR12893">
    <property type="entry name" value="GOLGI REASSEMBLY STACKING PROTEIN GRASP"/>
    <property type="match status" value="1"/>
</dbReference>
<comment type="subcellular location">
    <subcellularLocation>
        <location evidence="1">Golgi apparatus membrane</location>
    </subcellularLocation>
</comment>
<protein>
    <recommendedName>
        <fullName evidence="5">PDZ GRASP-type domain-containing protein</fullName>
    </recommendedName>
</protein>
<feature type="domain" description="PDZ GRASP-type" evidence="5">
    <location>
        <begin position="57"/>
        <end position="151"/>
    </location>
</feature>
<evidence type="ECO:0000256" key="2">
    <source>
        <dbReference type="ARBA" id="ARBA00022737"/>
    </source>
</evidence>
<dbReference type="Proteomes" id="UP000232875">
    <property type="component" value="Unassembled WGS sequence"/>
</dbReference>
<evidence type="ECO:0000256" key="4">
    <source>
        <dbReference type="ARBA" id="ARBA00023136"/>
    </source>
</evidence>
<evidence type="ECO:0000259" key="5">
    <source>
        <dbReference type="PROSITE" id="PS51865"/>
    </source>
</evidence>
<keyword evidence="7" id="KW-1185">Reference proteome</keyword>
<name>A0A2N1JBF7_9BASI</name>
<dbReference type="GO" id="GO:0000139">
    <property type="term" value="C:Golgi membrane"/>
    <property type="evidence" value="ECO:0007669"/>
    <property type="project" value="UniProtKB-SubCell"/>
</dbReference>
<sequence length="173" mass="19186">MGANESRPSAGASKELGINGHPLLDMELEYPPGIQVPNTTNWVFVDSNEGKLITLNVWNTKLQAFRGSPADSAGLVPYGDYVIGWRGGPLETESDFVQLVEHHANQHLALYVYNTDYDHTREVVIVPNRDWGDRIPKPQRTFEDSEEFAAAPPLVMPSNLTGVTVSMHAQEEE</sequence>
<dbReference type="InterPro" id="IPR007583">
    <property type="entry name" value="GRASP55_65"/>
</dbReference>
<dbReference type="PANTHER" id="PTHR12893:SF0">
    <property type="entry name" value="GRASP65"/>
    <property type="match status" value="1"/>
</dbReference>
<dbReference type="Pfam" id="PF04495">
    <property type="entry name" value="GRASP55_65"/>
    <property type="match status" value="1"/>
</dbReference>
<evidence type="ECO:0000313" key="6">
    <source>
        <dbReference type="EMBL" id="PKI83891.1"/>
    </source>
</evidence>
<keyword evidence="3" id="KW-0333">Golgi apparatus</keyword>
<organism evidence="6 7">
    <name type="scientific">Malassezia vespertilionis</name>
    <dbReference type="NCBI Taxonomy" id="2020962"/>
    <lineage>
        <taxon>Eukaryota</taxon>
        <taxon>Fungi</taxon>
        <taxon>Dikarya</taxon>
        <taxon>Basidiomycota</taxon>
        <taxon>Ustilaginomycotina</taxon>
        <taxon>Malasseziomycetes</taxon>
        <taxon>Malasseziales</taxon>
        <taxon>Malasseziaceae</taxon>
        <taxon>Malassezia</taxon>
    </lineage>
</organism>
<dbReference type="GO" id="GO:0007030">
    <property type="term" value="P:Golgi organization"/>
    <property type="evidence" value="ECO:0007669"/>
    <property type="project" value="TreeGrafter"/>
</dbReference>
<dbReference type="STRING" id="2020962.A0A2N1JBF7"/>
<keyword evidence="4" id="KW-0472">Membrane</keyword>
<evidence type="ECO:0000313" key="7">
    <source>
        <dbReference type="Proteomes" id="UP000232875"/>
    </source>
</evidence>
<evidence type="ECO:0000256" key="1">
    <source>
        <dbReference type="ARBA" id="ARBA00004394"/>
    </source>
</evidence>
<dbReference type="Gene3D" id="2.30.42.10">
    <property type="match status" value="1"/>
</dbReference>
<proteinExistence type="predicted"/>
<dbReference type="OrthoDB" id="3318at2759"/>
<accession>A0A2N1JBF7</accession>